<dbReference type="EMBL" id="CP063845">
    <property type="protein sequence ID" value="UFP96560.1"/>
    <property type="molecule type" value="Genomic_DNA"/>
</dbReference>
<sequence>MSRRCERNRNRTRPGGRRIACPVHGCYLSSCSRKYSIFTESLQQLRERGVSKRKAQFSLMVSKAVPLQHEWLEAFWCRDCDEQTWYHVRKADDSYLLQTVSAAHWRQATGVAPPPGYNPSVSEFSQREAHLSVQRIH</sequence>
<accession>A0ABY3PS62</accession>
<organism evidence="1 2">
    <name type="scientific">Gloeobacter morelensis MG652769</name>
    <dbReference type="NCBI Taxonomy" id="2781736"/>
    <lineage>
        <taxon>Bacteria</taxon>
        <taxon>Bacillati</taxon>
        <taxon>Cyanobacteriota</taxon>
        <taxon>Cyanophyceae</taxon>
        <taxon>Gloeobacterales</taxon>
        <taxon>Gloeobacteraceae</taxon>
        <taxon>Gloeobacter</taxon>
        <taxon>Gloeobacter morelensis</taxon>
    </lineage>
</organism>
<keyword evidence="2" id="KW-1185">Reference proteome</keyword>
<proteinExistence type="predicted"/>
<name>A0ABY3PS62_9CYAN</name>
<dbReference type="Proteomes" id="UP001054846">
    <property type="component" value="Chromosome"/>
</dbReference>
<dbReference type="RefSeq" id="WP_230843798.1">
    <property type="nucleotide sequence ID" value="NZ_CP063845.1"/>
</dbReference>
<reference evidence="1 2" key="1">
    <citation type="journal article" date="2021" name="Genome Biol. Evol.">
        <title>Complete Genome Sequencing of a Novel Gloeobacter Species from a Waterfall Cave in Mexico.</title>
        <authorList>
            <person name="Saw J.H."/>
            <person name="Cardona T."/>
            <person name="Montejano G."/>
        </authorList>
    </citation>
    <scope>NUCLEOTIDE SEQUENCE [LARGE SCALE GENOMIC DNA]</scope>
    <source>
        <strain evidence="1">MG652769</strain>
    </source>
</reference>
<evidence type="ECO:0000313" key="2">
    <source>
        <dbReference type="Proteomes" id="UP001054846"/>
    </source>
</evidence>
<gene>
    <name evidence="1" type="ORF">ISF26_10255</name>
</gene>
<evidence type="ECO:0000313" key="1">
    <source>
        <dbReference type="EMBL" id="UFP96560.1"/>
    </source>
</evidence>
<protein>
    <submittedName>
        <fullName evidence="1">Uncharacterized protein</fullName>
    </submittedName>
</protein>